<keyword evidence="9 10" id="KW-0472">Membrane</keyword>
<keyword evidence="10" id="KW-1003">Cell membrane</keyword>
<dbReference type="InterPro" id="IPR018303">
    <property type="entry name" value="ATPase_P-typ_P_site"/>
</dbReference>
<keyword evidence="14" id="KW-1185">Reference proteome</keyword>
<gene>
    <name evidence="13" type="ORF">QO006_003118</name>
</gene>
<sequence length="739" mass="76180">MTRPDPNASLTYFVEGMDCASCVQKVERMVDRLPGTGAVRTSFTRQTLELTLDETRTDRGVLEGNLRALGYVPSLRGHAEASPAPAPAAHDHSSHDHATHDHPSHAGHIHAPRTGLPWYATGIGRLVLLTGALLVAAYALGFLAPAFADAFYIVATLIGVAPFARKAWAGARLGDPFSINMLVTLAALGALLIGEAPEGAVVVFFFAVGELLEGVAAGKARQGIQALAALTPKTALLLEAGGAREVPADTLRVGQIVQVNPGGRVPADGVILTGTSGLDDSPVTGESVPVTKTAGDRVYAGSISTDGGLTVQVDRAASDNTIARIIHMVEEAEASKAPTARFIDRFSRGYTPAVVAVSALVAVLPPLLLGQPWHEWLYKGLALLLIGCPCALVLSVPAAITSGISAGTRRGLLIKGGAALEQIGRVTTVAFDKTGTLTVGRPQVTDVHGVTLPREGVLRLAGAVEAGSSHPLAKAVLAAAREAGLSLPPATDARARAGHGVQATVEGRTLHVSSPRAAAALLTPDLAARIAAFEEDGKTAVVLHDAHEALGILAVRDEAREDARAAIADLNALGVKAVMLTGDNARTAHAIAGGLNLDVQADLLPEDKLRVIDALKAQGSVAMIGDGINDAPALARADVGVAMGGGTDVALETADAALLRERVGGVPDLIRLSRATMGNIRQNIFFALALKAVFLVTTLLGYTNLWMAILADTGATALVTLNALRLLGWGRAPAREGGA</sequence>
<feature type="transmembrane region" description="Helical" evidence="10">
    <location>
        <begin position="199"/>
        <end position="217"/>
    </location>
</feature>
<evidence type="ECO:0000256" key="1">
    <source>
        <dbReference type="ARBA" id="ARBA00004141"/>
    </source>
</evidence>
<comment type="similarity">
    <text evidence="2 10">Belongs to the cation transport ATPase (P-type) (TC 3.A.3) family. Type IB subfamily.</text>
</comment>
<organism evidence="13 14">
    <name type="scientific">Deinococcus enclensis</name>
    <dbReference type="NCBI Taxonomy" id="1049582"/>
    <lineage>
        <taxon>Bacteria</taxon>
        <taxon>Thermotogati</taxon>
        <taxon>Deinococcota</taxon>
        <taxon>Deinococci</taxon>
        <taxon>Deinococcales</taxon>
        <taxon>Deinococcaceae</taxon>
        <taxon>Deinococcus</taxon>
    </lineage>
</organism>
<dbReference type="SUPFAM" id="SSF81665">
    <property type="entry name" value="Calcium ATPase, transmembrane domain M"/>
    <property type="match status" value="1"/>
</dbReference>
<dbReference type="InterPro" id="IPR006121">
    <property type="entry name" value="HMA_dom"/>
</dbReference>
<dbReference type="Proteomes" id="UP001232163">
    <property type="component" value="Unassembled WGS sequence"/>
</dbReference>
<dbReference type="NCBIfam" id="TIGR01512">
    <property type="entry name" value="ATPase-IB2_Cd"/>
    <property type="match status" value="1"/>
</dbReference>
<feature type="transmembrane region" description="Helical" evidence="10">
    <location>
        <begin position="118"/>
        <end position="140"/>
    </location>
</feature>
<dbReference type="SUPFAM" id="SSF55008">
    <property type="entry name" value="HMA, heavy metal-associated domain"/>
    <property type="match status" value="1"/>
</dbReference>
<dbReference type="Gene3D" id="2.70.150.10">
    <property type="entry name" value="Calcium-transporting ATPase, cytoplasmic transduction domain A"/>
    <property type="match status" value="1"/>
</dbReference>
<dbReference type="NCBIfam" id="TIGR01525">
    <property type="entry name" value="ATPase-IB_hvy"/>
    <property type="match status" value="1"/>
</dbReference>
<evidence type="ECO:0000256" key="6">
    <source>
        <dbReference type="ARBA" id="ARBA00022840"/>
    </source>
</evidence>
<dbReference type="PRINTS" id="PR00119">
    <property type="entry name" value="CATATPASE"/>
</dbReference>
<dbReference type="InterPro" id="IPR044492">
    <property type="entry name" value="P_typ_ATPase_HD_dom"/>
</dbReference>
<dbReference type="SFLD" id="SFLDS00003">
    <property type="entry name" value="Haloacid_Dehalogenase"/>
    <property type="match status" value="1"/>
</dbReference>
<dbReference type="Gene3D" id="3.40.1110.10">
    <property type="entry name" value="Calcium-transporting ATPase, cytoplasmic domain N"/>
    <property type="match status" value="1"/>
</dbReference>
<keyword evidence="6 10" id="KW-0067">ATP-binding</keyword>
<dbReference type="InterPro" id="IPR051014">
    <property type="entry name" value="Cation_Transport_ATPase_IB"/>
</dbReference>
<name>A0ABT9MGE2_9DEIO</name>
<evidence type="ECO:0000256" key="11">
    <source>
        <dbReference type="SAM" id="MobiDB-lite"/>
    </source>
</evidence>
<dbReference type="RefSeq" id="WP_307467980.1">
    <property type="nucleotide sequence ID" value="NZ_JAURUR010000013.1"/>
</dbReference>
<dbReference type="EMBL" id="JAURUR010000013">
    <property type="protein sequence ID" value="MDP9765665.1"/>
    <property type="molecule type" value="Genomic_DNA"/>
</dbReference>
<keyword evidence="3 10" id="KW-0812">Transmembrane</keyword>
<comment type="caution">
    <text evidence="13">The sequence shown here is derived from an EMBL/GenBank/DDBJ whole genome shotgun (WGS) entry which is preliminary data.</text>
</comment>
<dbReference type="Gene3D" id="3.40.50.1000">
    <property type="entry name" value="HAD superfamily/HAD-like"/>
    <property type="match status" value="1"/>
</dbReference>
<proteinExistence type="inferred from homology"/>
<evidence type="ECO:0000259" key="12">
    <source>
        <dbReference type="PROSITE" id="PS50846"/>
    </source>
</evidence>
<accession>A0ABT9MGE2</accession>
<dbReference type="InterPro" id="IPR023299">
    <property type="entry name" value="ATPase_P-typ_cyto_dom_N"/>
</dbReference>
<evidence type="ECO:0000313" key="13">
    <source>
        <dbReference type="EMBL" id="MDP9765665.1"/>
    </source>
</evidence>
<dbReference type="InterPro" id="IPR059000">
    <property type="entry name" value="ATPase_P-type_domA"/>
</dbReference>
<dbReference type="InterPro" id="IPR023214">
    <property type="entry name" value="HAD_sf"/>
</dbReference>
<dbReference type="NCBIfam" id="TIGR01494">
    <property type="entry name" value="ATPase_P-type"/>
    <property type="match status" value="1"/>
</dbReference>
<dbReference type="InterPro" id="IPR023298">
    <property type="entry name" value="ATPase_P-typ_TM_dom_sf"/>
</dbReference>
<feature type="transmembrane region" description="Helical" evidence="10">
    <location>
        <begin position="381"/>
        <end position="400"/>
    </location>
</feature>
<dbReference type="InterPro" id="IPR036412">
    <property type="entry name" value="HAD-like_sf"/>
</dbReference>
<dbReference type="SUPFAM" id="SSF81653">
    <property type="entry name" value="Calcium ATPase, transduction domain A"/>
    <property type="match status" value="1"/>
</dbReference>
<feature type="region of interest" description="Disordered" evidence="11">
    <location>
        <begin position="77"/>
        <end position="109"/>
    </location>
</feature>
<dbReference type="PRINTS" id="PR00943">
    <property type="entry name" value="CUATPASE"/>
</dbReference>
<dbReference type="PANTHER" id="PTHR48085">
    <property type="entry name" value="CADMIUM/ZINC-TRANSPORTING ATPASE HMA2-RELATED"/>
    <property type="match status" value="1"/>
</dbReference>
<evidence type="ECO:0000256" key="7">
    <source>
        <dbReference type="ARBA" id="ARBA00022967"/>
    </source>
</evidence>
<dbReference type="PROSITE" id="PS50846">
    <property type="entry name" value="HMA_2"/>
    <property type="match status" value="1"/>
</dbReference>
<feature type="transmembrane region" description="Helical" evidence="10">
    <location>
        <begin position="176"/>
        <end position="193"/>
    </location>
</feature>
<evidence type="ECO:0000256" key="9">
    <source>
        <dbReference type="ARBA" id="ARBA00023136"/>
    </source>
</evidence>
<dbReference type="Pfam" id="PF00702">
    <property type="entry name" value="Hydrolase"/>
    <property type="match status" value="1"/>
</dbReference>
<dbReference type="InterPro" id="IPR027256">
    <property type="entry name" value="P-typ_ATPase_IB"/>
</dbReference>
<dbReference type="InterPro" id="IPR008250">
    <property type="entry name" value="ATPase_P-typ_transduc_dom_A_sf"/>
</dbReference>
<evidence type="ECO:0000256" key="8">
    <source>
        <dbReference type="ARBA" id="ARBA00022989"/>
    </source>
</evidence>
<dbReference type="SUPFAM" id="SSF56784">
    <property type="entry name" value="HAD-like"/>
    <property type="match status" value="1"/>
</dbReference>
<dbReference type="SFLD" id="SFLDF00027">
    <property type="entry name" value="p-type_atpase"/>
    <property type="match status" value="1"/>
</dbReference>
<keyword evidence="4 10" id="KW-0479">Metal-binding</keyword>
<dbReference type="CDD" id="cd07546">
    <property type="entry name" value="P-type_ATPase_Pb_Zn_Cd2-like"/>
    <property type="match status" value="1"/>
</dbReference>
<comment type="subcellular location">
    <subcellularLocation>
        <location evidence="10">Cell membrane</location>
    </subcellularLocation>
    <subcellularLocation>
        <location evidence="1">Membrane</location>
        <topology evidence="1">Multi-pass membrane protein</topology>
    </subcellularLocation>
</comment>
<evidence type="ECO:0000256" key="4">
    <source>
        <dbReference type="ARBA" id="ARBA00022723"/>
    </source>
</evidence>
<dbReference type="Pfam" id="PF00122">
    <property type="entry name" value="E1-E2_ATPase"/>
    <property type="match status" value="1"/>
</dbReference>
<dbReference type="PROSITE" id="PS00154">
    <property type="entry name" value="ATPASE_E1_E2"/>
    <property type="match status" value="1"/>
</dbReference>
<feature type="transmembrane region" description="Helical" evidence="10">
    <location>
        <begin position="350"/>
        <end position="369"/>
    </location>
</feature>
<feature type="domain" description="HMA" evidence="12">
    <location>
        <begin position="8"/>
        <end position="74"/>
    </location>
</feature>
<dbReference type="Gene3D" id="3.30.70.100">
    <property type="match status" value="1"/>
</dbReference>
<evidence type="ECO:0000256" key="3">
    <source>
        <dbReference type="ARBA" id="ARBA00022692"/>
    </source>
</evidence>
<evidence type="ECO:0000256" key="10">
    <source>
        <dbReference type="RuleBase" id="RU362081"/>
    </source>
</evidence>
<dbReference type="PANTHER" id="PTHR48085:SF5">
    <property type="entry name" value="CADMIUM_ZINC-TRANSPORTING ATPASE HMA4-RELATED"/>
    <property type="match status" value="1"/>
</dbReference>
<dbReference type="InterPro" id="IPR001757">
    <property type="entry name" value="P_typ_ATPase"/>
</dbReference>
<protein>
    <submittedName>
        <fullName evidence="13">Cd2+/Zn2+-exporting ATPase</fullName>
    </submittedName>
</protein>
<dbReference type="NCBIfam" id="TIGR01511">
    <property type="entry name" value="ATPase-IB1_Cu"/>
    <property type="match status" value="1"/>
</dbReference>
<reference evidence="13 14" key="1">
    <citation type="submission" date="2023-07" db="EMBL/GenBank/DDBJ databases">
        <title>Genomic Encyclopedia of Type Strains, Phase IV (KMG-IV): sequencing the most valuable type-strain genomes for metagenomic binning, comparative biology and taxonomic classification.</title>
        <authorList>
            <person name="Goeker M."/>
        </authorList>
    </citation>
    <scope>NUCLEOTIDE SEQUENCE [LARGE SCALE GENOMIC DNA]</scope>
    <source>
        <strain evidence="13 14">NIO-1023</strain>
    </source>
</reference>
<evidence type="ECO:0000313" key="14">
    <source>
        <dbReference type="Proteomes" id="UP001232163"/>
    </source>
</evidence>
<keyword evidence="8 10" id="KW-1133">Transmembrane helix</keyword>
<keyword evidence="5 10" id="KW-0547">Nucleotide-binding</keyword>
<feature type="compositionally biased region" description="Basic and acidic residues" evidence="11">
    <location>
        <begin position="89"/>
        <end position="104"/>
    </location>
</feature>
<feature type="transmembrane region" description="Helical" evidence="10">
    <location>
        <begin position="146"/>
        <end position="164"/>
    </location>
</feature>
<keyword evidence="7" id="KW-1278">Translocase</keyword>
<dbReference type="InterPro" id="IPR036163">
    <property type="entry name" value="HMA_dom_sf"/>
</dbReference>
<dbReference type="Pfam" id="PF00403">
    <property type="entry name" value="HMA"/>
    <property type="match status" value="1"/>
</dbReference>
<evidence type="ECO:0000256" key="5">
    <source>
        <dbReference type="ARBA" id="ARBA00022741"/>
    </source>
</evidence>
<dbReference type="PROSITE" id="PS01229">
    <property type="entry name" value="COF_2"/>
    <property type="match status" value="1"/>
</dbReference>
<dbReference type="CDD" id="cd00371">
    <property type="entry name" value="HMA"/>
    <property type="match status" value="1"/>
</dbReference>
<evidence type="ECO:0000256" key="2">
    <source>
        <dbReference type="ARBA" id="ARBA00006024"/>
    </source>
</evidence>
<feature type="transmembrane region" description="Helical" evidence="10">
    <location>
        <begin position="684"/>
        <end position="702"/>
    </location>
</feature>
<dbReference type="SFLD" id="SFLDG00002">
    <property type="entry name" value="C1.7:_P-type_atpase_like"/>
    <property type="match status" value="1"/>
</dbReference>